<dbReference type="PANTHER" id="PTHR31987">
    <property type="entry name" value="GLUTAMINASE A-RELATED"/>
    <property type="match status" value="1"/>
</dbReference>
<dbReference type="Gene3D" id="2.60.120.260">
    <property type="entry name" value="Galactose-binding domain-like"/>
    <property type="match status" value="1"/>
</dbReference>
<feature type="domain" description="Glutaminase A central" evidence="3">
    <location>
        <begin position="491"/>
        <end position="827"/>
    </location>
</feature>
<dbReference type="SUPFAM" id="SSF48208">
    <property type="entry name" value="Six-hairpin glycosidases"/>
    <property type="match status" value="1"/>
</dbReference>
<protein>
    <submittedName>
        <fullName evidence="5">DUF4965 domain-containing protein</fullName>
    </submittedName>
</protein>
<sequence length="831" mass="94141">MILKLLSKKSFLVLLACIVLCSCANKQKTEHGLEFRAPAYPLITIDPYTSAWSTSDQLFDSPVKHWTGRNFSLIGAMRVDGQIYRFLGKEEIPLKPVVASAKYEPWKGKYINKKPKQGWEKQNFNDKSWNTGNAAYGTAHFGETSTVWDSPEIWVRRKFTMDEINNNYDYYLIYSHDDDLVLYLNGTEIVNTGNRAKSNVTTKIDKQLLNLNGENVIAAHCTDRGGLAYLDFGIYTESNQKPVFENCAVQNSVKITATQTKYNFTCGPVDLNVEFVSPLLMDDLNLLSRPVNYINYKVNANDGQSHKVEVYFDATPEWAVNDLSQEVEVAKGTSGKVSFAKAGTTEQPILKKQGDDLRIDWGYFYLAGSKPQNIAIGDFHNAKKSFTDNGNVAAEKEHIQTVMTKQMPALIYTNQFESVGTKSESGYVMVAYDDIESIQYFGENLKAWWTEGGNVTFDQILKSANNDYQSVMDRCDCFDEQIYNEALKAGGENYARICMLAYRQAISAHKLVKDTEGNTLFLSKENFSNGSIGTVDVTYPSAPLFLKYNTELLKGMLNPIFYYSESGKWTKPFAAHDVGTYPKANGQTYGGDMPVEECGNMLILTAAIASADQNAEYIKEHWEVLTQWVKYLQEKGLDPENQLCTDDFAGHFAHNTNLSVKAIMGIASYGKMAEMLGEKELSEQYINEAKGMAAEWVEMATDGDHFKLTFDQPGTWSQKYNLVWDKILNLGIFPEEVSQKEISYYLKMQNKYGLPLDSRRTYTKSDWIVWTATLAKDNETFEQFIDPLYDYVIHTQDRVPMSDWYETTDANQVAFQARSVVGGYFIKMLEE</sequence>
<dbReference type="PROSITE" id="PS51257">
    <property type="entry name" value="PROKAR_LIPOPROTEIN"/>
    <property type="match status" value="1"/>
</dbReference>
<dbReference type="Pfam" id="PF16335">
    <property type="entry name" value="GtaA_6_Hairpin"/>
    <property type="match status" value="1"/>
</dbReference>
<feature type="domain" description="DUF4964" evidence="2">
    <location>
        <begin position="17"/>
        <end position="98"/>
    </location>
</feature>
<feature type="domain" description="Glutaminase A N-terminal" evidence="4">
    <location>
        <begin position="258"/>
        <end position="484"/>
    </location>
</feature>
<dbReference type="EMBL" id="JAPDPJ010000012">
    <property type="protein sequence ID" value="MCW3786275.1"/>
    <property type="molecule type" value="Genomic_DNA"/>
</dbReference>
<dbReference type="InterPro" id="IPR008928">
    <property type="entry name" value="6-hairpin_glycosidase_sf"/>
</dbReference>
<keyword evidence="6" id="KW-1185">Reference proteome</keyword>
<dbReference type="InterPro" id="IPR052743">
    <property type="entry name" value="Glutaminase_GtaA"/>
</dbReference>
<evidence type="ECO:0000313" key="6">
    <source>
        <dbReference type="Proteomes" id="UP001209229"/>
    </source>
</evidence>
<evidence type="ECO:0000256" key="1">
    <source>
        <dbReference type="SAM" id="SignalP"/>
    </source>
</evidence>
<dbReference type="Pfam" id="PF16334">
    <property type="entry name" value="DUF4964"/>
    <property type="match status" value="1"/>
</dbReference>
<evidence type="ECO:0000313" key="5">
    <source>
        <dbReference type="EMBL" id="MCW3786275.1"/>
    </source>
</evidence>
<dbReference type="PANTHER" id="PTHR31987:SF1">
    <property type="entry name" value="GLUTAMINASE A"/>
    <property type="match status" value="1"/>
</dbReference>
<dbReference type="AlphaFoldDB" id="A0AAE3M3S8"/>
<dbReference type="InterPro" id="IPR033433">
    <property type="entry name" value="GtaA_N"/>
</dbReference>
<gene>
    <name evidence="5" type="ORF">OM075_07345</name>
</gene>
<dbReference type="InterPro" id="IPR012341">
    <property type="entry name" value="6hp_glycosidase-like_sf"/>
</dbReference>
<dbReference type="RefSeq" id="WP_301189841.1">
    <property type="nucleotide sequence ID" value="NZ_JAPDPJ010000012.1"/>
</dbReference>
<dbReference type="Gene3D" id="1.50.10.10">
    <property type="match status" value="1"/>
</dbReference>
<organism evidence="5 6">
    <name type="scientific">Plebeiibacterium sediminum</name>
    <dbReference type="NCBI Taxonomy" id="2992112"/>
    <lineage>
        <taxon>Bacteria</taxon>
        <taxon>Pseudomonadati</taxon>
        <taxon>Bacteroidota</taxon>
        <taxon>Bacteroidia</taxon>
        <taxon>Marinilabiliales</taxon>
        <taxon>Marinilabiliaceae</taxon>
        <taxon>Plebeiibacterium</taxon>
    </lineage>
</organism>
<evidence type="ECO:0000259" key="2">
    <source>
        <dbReference type="Pfam" id="PF16334"/>
    </source>
</evidence>
<dbReference type="GO" id="GO:0005975">
    <property type="term" value="P:carbohydrate metabolic process"/>
    <property type="evidence" value="ECO:0007669"/>
    <property type="project" value="InterPro"/>
</dbReference>
<feature type="chain" id="PRO_5041914293" evidence="1">
    <location>
        <begin position="25"/>
        <end position="831"/>
    </location>
</feature>
<dbReference type="InterPro" id="IPR032514">
    <property type="entry name" value="GtaA_central"/>
</dbReference>
<feature type="signal peptide" evidence="1">
    <location>
        <begin position="1"/>
        <end position="24"/>
    </location>
</feature>
<dbReference type="InterPro" id="IPR032515">
    <property type="entry name" value="DUF4964"/>
</dbReference>
<proteinExistence type="predicted"/>
<name>A0AAE3M3S8_9BACT</name>
<keyword evidence="1" id="KW-0732">Signal</keyword>
<evidence type="ECO:0000259" key="4">
    <source>
        <dbReference type="Pfam" id="PF17168"/>
    </source>
</evidence>
<comment type="caution">
    <text evidence="5">The sequence shown here is derived from an EMBL/GenBank/DDBJ whole genome shotgun (WGS) entry which is preliminary data.</text>
</comment>
<accession>A0AAE3M3S8</accession>
<evidence type="ECO:0000259" key="3">
    <source>
        <dbReference type="Pfam" id="PF16335"/>
    </source>
</evidence>
<reference evidence="5" key="1">
    <citation type="submission" date="2022-10" db="EMBL/GenBank/DDBJ databases">
        <authorList>
            <person name="Yu W.X."/>
        </authorList>
    </citation>
    <scope>NUCLEOTIDE SEQUENCE</scope>
    <source>
        <strain evidence="5">AAT</strain>
    </source>
</reference>
<dbReference type="Proteomes" id="UP001209229">
    <property type="component" value="Unassembled WGS sequence"/>
</dbReference>
<dbReference type="Pfam" id="PF17168">
    <property type="entry name" value="DUF5127"/>
    <property type="match status" value="1"/>
</dbReference>